<feature type="domain" description="HTH lysR-type" evidence="5">
    <location>
        <begin position="15"/>
        <end position="72"/>
    </location>
</feature>
<keyword evidence="4" id="KW-0804">Transcription</keyword>
<dbReference type="InterPro" id="IPR005119">
    <property type="entry name" value="LysR_subst-bd"/>
</dbReference>
<proteinExistence type="inferred from homology"/>
<dbReference type="InterPro" id="IPR050389">
    <property type="entry name" value="LysR-type_TF"/>
</dbReference>
<protein>
    <submittedName>
        <fullName evidence="6">LysR family transcriptional regulator</fullName>
    </submittedName>
</protein>
<dbReference type="PANTHER" id="PTHR30118">
    <property type="entry name" value="HTH-TYPE TRANSCRIPTIONAL REGULATOR LEUO-RELATED"/>
    <property type="match status" value="1"/>
</dbReference>
<dbReference type="PANTHER" id="PTHR30118:SF14">
    <property type="entry name" value="LYSR FAMILY TRANSCRIPTIONAL REGULATOR"/>
    <property type="match status" value="1"/>
</dbReference>
<dbReference type="Gene3D" id="1.10.10.10">
    <property type="entry name" value="Winged helix-like DNA-binding domain superfamily/Winged helix DNA-binding domain"/>
    <property type="match status" value="1"/>
</dbReference>
<dbReference type="Pfam" id="PF03466">
    <property type="entry name" value="LysR_substrate"/>
    <property type="match status" value="1"/>
</dbReference>
<dbReference type="InterPro" id="IPR036388">
    <property type="entry name" value="WH-like_DNA-bd_sf"/>
</dbReference>
<keyword evidence="7" id="KW-1185">Reference proteome</keyword>
<dbReference type="EMBL" id="LXEQ01000019">
    <property type="protein sequence ID" value="OAT30248.1"/>
    <property type="molecule type" value="Genomic_DNA"/>
</dbReference>
<dbReference type="PROSITE" id="PS50931">
    <property type="entry name" value="HTH_LYSR"/>
    <property type="match status" value="1"/>
</dbReference>
<dbReference type="Proteomes" id="UP000078407">
    <property type="component" value="Unassembled WGS sequence"/>
</dbReference>
<dbReference type="SUPFAM" id="SSF53850">
    <property type="entry name" value="Periplasmic binding protein-like II"/>
    <property type="match status" value="1"/>
</dbReference>
<reference evidence="6 7" key="1">
    <citation type="submission" date="2016-04" db="EMBL/GenBank/DDBJ databases">
        <title>ATOL: Assembling a taxonomically balanced genome-scale reconstruction of the evolutionary history of the Enterobacteriaceae.</title>
        <authorList>
            <person name="Plunkett G.III."/>
            <person name="Neeno-Eckwall E.C."/>
            <person name="Glasner J.D."/>
            <person name="Perna N.T."/>
        </authorList>
    </citation>
    <scope>NUCLEOTIDE SEQUENCE [LARGE SCALE GENOMIC DNA]</scope>
    <source>
        <strain evidence="6 7">ATCC 51602</strain>
    </source>
</reference>
<accession>A0ABX2WBE1</accession>
<dbReference type="InterPro" id="IPR000847">
    <property type="entry name" value="LysR_HTH_N"/>
</dbReference>
<dbReference type="SUPFAM" id="SSF46785">
    <property type="entry name" value="Winged helix' DNA-binding domain"/>
    <property type="match status" value="1"/>
</dbReference>
<comment type="similarity">
    <text evidence="1">Belongs to the LysR transcriptional regulatory family.</text>
</comment>
<keyword evidence="3" id="KW-0238">DNA-binding</keyword>
<name>A0ABX2WBE1_9ENTR</name>
<evidence type="ECO:0000256" key="3">
    <source>
        <dbReference type="ARBA" id="ARBA00023125"/>
    </source>
</evidence>
<organism evidence="6 7">
    <name type="scientific">Buttiauxella ferragutiae ATCC 51602</name>
    <dbReference type="NCBI Taxonomy" id="1354252"/>
    <lineage>
        <taxon>Bacteria</taxon>
        <taxon>Pseudomonadati</taxon>
        <taxon>Pseudomonadota</taxon>
        <taxon>Gammaproteobacteria</taxon>
        <taxon>Enterobacterales</taxon>
        <taxon>Enterobacteriaceae</taxon>
        <taxon>Buttiauxella</taxon>
    </lineage>
</organism>
<evidence type="ECO:0000256" key="1">
    <source>
        <dbReference type="ARBA" id="ARBA00009437"/>
    </source>
</evidence>
<keyword evidence="2" id="KW-0805">Transcription regulation</keyword>
<sequence length="308" mass="35385">MRSDSSRKFDAIKNFDLNLLIVFEMVYLHKSMTKAATKMQVTPSAISQSLQKLRTYFDDSLFIRENNLLRATLLANELHHQIEKKLEPFIDYVGHVVTSDTKTHYVIYCSNYYSWNVFPLLVNNIYENNENYSIQHVNQYGVEVTDDDILSKQYADIVLDINENHNPAYASEVVYHDSLIFICSKNHHLANGPVDSDSLQKEKYISISSNSLAARKIKNTIEMQHGKFSYQFSTPSLTTLFSVAENSSLLALVPFKAYEKFKSTYNLSAVAFKDEFIIPDITLYMTYKKKSLKNKAFSSIIKSIKGLL</sequence>
<evidence type="ECO:0000259" key="5">
    <source>
        <dbReference type="PROSITE" id="PS50931"/>
    </source>
</evidence>
<dbReference type="Pfam" id="PF00126">
    <property type="entry name" value="HTH_1"/>
    <property type="match status" value="1"/>
</dbReference>
<dbReference type="Gene3D" id="3.40.190.10">
    <property type="entry name" value="Periplasmic binding protein-like II"/>
    <property type="match status" value="2"/>
</dbReference>
<gene>
    <name evidence="6" type="ORF">M976_01023</name>
</gene>
<comment type="caution">
    <text evidence="6">The sequence shown here is derived from an EMBL/GenBank/DDBJ whole genome shotgun (WGS) entry which is preliminary data.</text>
</comment>
<dbReference type="InterPro" id="IPR036390">
    <property type="entry name" value="WH_DNA-bd_sf"/>
</dbReference>
<dbReference type="RefSeq" id="WP_064542287.1">
    <property type="nucleotide sequence ID" value="NZ_LXEQ01000019.1"/>
</dbReference>
<evidence type="ECO:0000256" key="4">
    <source>
        <dbReference type="ARBA" id="ARBA00023163"/>
    </source>
</evidence>
<evidence type="ECO:0000313" key="7">
    <source>
        <dbReference type="Proteomes" id="UP000078407"/>
    </source>
</evidence>
<evidence type="ECO:0000256" key="2">
    <source>
        <dbReference type="ARBA" id="ARBA00023015"/>
    </source>
</evidence>
<evidence type="ECO:0000313" key="6">
    <source>
        <dbReference type="EMBL" id="OAT30248.1"/>
    </source>
</evidence>